<feature type="transmembrane region" description="Helical" evidence="10">
    <location>
        <begin position="278"/>
        <end position="303"/>
    </location>
</feature>
<comment type="caution">
    <text evidence="11">The sequence shown here is derived from an EMBL/GenBank/DDBJ whole genome shotgun (WGS) entry which is preliminary data.</text>
</comment>
<evidence type="ECO:0000256" key="9">
    <source>
        <dbReference type="ARBA" id="ARBA00023251"/>
    </source>
</evidence>
<feature type="transmembrane region" description="Helical" evidence="10">
    <location>
        <begin position="24"/>
        <end position="47"/>
    </location>
</feature>
<feature type="transmembrane region" description="Helical" evidence="10">
    <location>
        <begin position="427"/>
        <end position="449"/>
    </location>
</feature>
<evidence type="ECO:0000313" key="12">
    <source>
        <dbReference type="Proteomes" id="UP000233597"/>
    </source>
</evidence>
<keyword evidence="5" id="KW-1003">Cell membrane</keyword>
<keyword evidence="9" id="KW-0046">Antibiotic resistance</keyword>
<dbReference type="GO" id="GO:0046677">
    <property type="term" value="P:response to antibiotic"/>
    <property type="evidence" value="ECO:0007669"/>
    <property type="project" value="UniProtKB-KW"/>
</dbReference>
<evidence type="ECO:0000256" key="3">
    <source>
        <dbReference type="ARBA" id="ARBA00022106"/>
    </source>
</evidence>
<evidence type="ECO:0000256" key="1">
    <source>
        <dbReference type="ARBA" id="ARBA00004429"/>
    </source>
</evidence>
<dbReference type="InterPro" id="IPR002528">
    <property type="entry name" value="MATE_fam"/>
</dbReference>
<protein>
    <recommendedName>
        <fullName evidence="3">Multidrug export protein MepA</fullName>
    </recommendedName>
</protein>
<evidence type="ECO:0000256" key="7">
    <source>
        <dbReference type="ARBA" id="ARBA00022989"/>
    </source>
</evidence>
<accession>A0A2N3KZL2</accession>
<comment type="similarity">
    <text evidence="2">Belongs to the multi antimicrobial extrusion (MATE) (TC 2.A.66.1) family. MepA subfamily.</text>
</comment>
<proteinExistence type="inferred from homology"/>
<feature type="transmembrane region" description="Helical" evidence="10">
    <location>
        <begin position="368"/>
        <end position="389"/>
    </location>
</feature>
<keyword evidence="4" id="KW-0813">Transport</keyword>
<evidence type="ECO:0000256" key="4">
    <source>
        <dbReference type="ARBA" id="ARBA00022448"/>
    </source>
</evidence>
<keyword evidence="6 10" id="KW-0812">Transmembrane</keyword>
<organism evidence="11 12">
    <name type="scientific">Thalassospira marina</name>
    <dbReference type="NCBI Taxonomy" id="2048283"/>
    <lineage>
        <taxon>Bacteria</taxon>
        <taxon>Pseudomonadati</taxon>
        <taxon>Pseudomonadota</taxon>
        <taxon>Alphaproteobacteria</taxon>
        <taxon>Rhodospirillales</taxon>
        <taxon>Thalassospiraceae</taxon>
        <taxon>Thalassospira</taxon>
    </lineage>
</organism>
<evidence type="ECO:0000313" key="11">
    <source>
        <dbReference type="EMBL" id="PKR56009.1"/>
    </source>
</evidence>
<dbReference type="OrthoDB" id="7805940at2"/>
<dbReference type="CDD" id="cd13143">
    <property type="entry name" value="MATE_MepA_like"/>
    <property type="match status" value="1"/>
</dbReference>
<dbReference type="AlphaFoldDB" id="A0A2N3KZL2"/>
<evidence type="ECO:0000256" key="2">
    <source>
        <dbReference type="ARBA" id="ARBA00008417"/>
    </source>
</evidence>
<dbReference type="InterPro" id="IPR048279">
    <property type="entry name" value="MdtK-like"/>
</dbReference>
<dbReference type="PANTHER" id="PTHR43823:SF3">
    <property type="entry name" value="MULTIDRUG EXPORT PROTEIN MEPA"/>
    <property type="match status" value="1"/>
</dbReference>
<dbReference type="GO" id="GO:0005886">
    <property type="term" value="C:plasma membrane"/>
    <property type="evidence" value="ECO:0007669"/>
    <property type="project" value="UniProtKB-SubCell"/>
</dbReference>
<dbReference type="Pfam" id="PF01554">
    <property type="entry name" value="MatE"/>
    <property type="match status" value="2"/>
</dbReference>
<dbReference type="PANTHER" id="PTHR43823">
    <property type="entry name" value="SPORULATION PROTEIN YKVU"/>
    <property type="match status" value="1"/>
</dbReference>
<evidence type="ECO:0000256" key="8">
    <source>
        <dbReference type="ARBA" id="ARBA00023136"/>
    </source>
</evidence>
<name>A0A2N3KZL2_9PROT</name>
<evidence type="ECO:0000256" key="10">
    <source>
        <dbReference type="SAM" id="Phobius"/>
    </source>
</evidence>
<feature type="transmembrane region" description="Helical" evidence="10">
    <location>
        <begin position="53"/>
        <end position="75"/>
    </location>
</feature>
<dbReference type="RefSeq" id="WP_101263999.1">
    <property type="nucleotide sequence ID" value="NZ_NWTK01000001.1"/>
</dbReference>
<reference evidence="11 12" key="1">
    <citation type="submission" date="2017-09" db="EMBL/GenBank/DDBJ databases">
        <title>Biodiversity and function of Thalassospira species in the particle-attached aromatic-hydrocarbon-degrading consortia from the surface seawater of the South China Sea.</title>
        <authorList>
            <person name="Dong C."/>
            <person name="Liu R."/>
            <person name="Shao Z."/>
        </authorList>
    </citation>
    <scope>NUCLEOTIDE SEQUENCE [LARGE SCALE GENOMIC DNA]</scope>
    <source>
        <strain evidence="11 12">CSC1P2</strain>
    </source>
</reference>
<dbReference type="EMBL" id="NWTK01000001">
    <property type="protein sequence ID" value="PKR56009.1"/>
    <property type="molecule type" value="Genomic_DNA"/>
</dbReference>
<dbReference type="InterPro" id="IPR045070">
    <property type="entry name" value="MATE_MepA-like"/>
</dbReference>
<evidence type="ECO:0000256" key="6">
    <source>
        <dbReference type="ARBA" id="ARBA00022692"/>
    </source>
</evidence>
<feature type="transmembrane region" description="Helical" evidence="10">
    <location>
        <begin position="328"/>
        <end position="348"/>
    </location>
</feature>
<dbReference type="PIRSF" id="PIRSF006603">
    <property type="entry name" value="DinF"/>
    <property type="match status" value="1"/>
</dbReference>
<dbReference type="GO" id="GO:0015297">
    <property type="term" value="F:antiporter activity"/>
    <property type="evidence" value="ECO:0007669"/>
    <property type="project" value="InterPro"/>
</dbReference>
<sequence>MSENDVSQSSFVTAPLGRVFAKTALPIIFVMGMNGTLAIVDAVFLGIYAGPGAVAAVTLIFPFVMVMNALAALVGSGMSSVLARHLGAGNAMQARAVFAGAHGFSLMMAAGLWGLFALFGAPLTIRLADGDAALAGAGYQYLAVLVAGLPVMFLLAVNGDALRNEGRAAMMAGLSLLVSIGNMGLNYILIAQMDMGVVGSALATLAAQVSGLFLVVVYRHRDGAILRFGRHMMRELGRGWRDIAMLGVPQCLGMLGIALGAGAVIAALQITLKGAGDYAMTITAFGIVTRITSFVFLPVLGLAQAFQSLAGHNYGAGNAGRVRQSLKLAMLVALAYCVLVELLLAGFARVLGSAFVDDGQVQGEIARILPMVMTAFFTVGPMMMVATYFQAIGNAGRAALLGLAKPYLFALPATFLLPLWLGESGIWLARPVADISLVLLTGLVVMRWASGFNMVGRPG</sequence>
<feature type="transmembrane region" description="Helical" evidence="10">
    <location>
        <begin position="139"/>
        <end position="157"/>
    </location>
</feature>
<keyword evidence="8 10" id="KW-0472">Membrane</keyword>
<feature type="transmembrane region" description="Helical" evidence="10">
    <location>
        <begin position="169"/>
        <end position="190"/>
    </location>
</feature>
<comment type="subcellular location">
    <subcellularLocation>
        <location evidence="1">Cell inner membrane</location>
        <topology evidence="1">Multi-pass membrane protein</topology>
    </subcellularLocation>
</comment>
<feature type="transmembrane region" description="Helical" evidence="10">
    <location>
        <begin position="196"/>
        <end position="218"/>
    </location>
</feature>
<feature type="transmembrane region" description="Helical" evidence="10">
    <location>
        <begin position="96"/>
        <end position="119"/>
    </location>
</feature>
<dbReference type="InterPro" id="IPR051327">
    <property type="entry name" value="MATE_MepA_subfamily"/>
</dbReference>
<dbReference type="GO" id="GO:0042910">
    <property type="term" value="F:xenobiotic transmembrane transporter activity"/>
    <property type="evidence" value="ECO:0007669"/>
    <property type="project" value="InterPro"/>
</dbReference>
<gene>
    <name evidence="11" type="ORF">COO20_02010</name>
</gene>
<evidence type="ECO:0000256" key="5">
    <source>
        <dbReference type="ARBA" id="ARBA00022475"/>
    </source>
</evidence>
<keyword evidence="7 10" id="KW-1133">Transmembrane helix</keyword>
<feature type="transmembrane region" description="Helical" evidence="10">
    <location>
        <begin position="239"/>
        <end position="272"/>
    </location>
</feature>
<feature type="transmembrane region" description="Helical" evidence="10">
    <location>
        <begin position="401"/>
        <end position="421"/>
    </location>
</feature>
<dbReference type="Proteomes" id="UP000233597">
    <property type="component" value="Unassembled WGS sequence"/>
</dbReference>